<dbReference type="Gene3D" id="1.25.10.10">
    <property type="entry name" value="Leucine-rich Repeat Variant"/>
    <property type="match status" value="1"/>
</dbReference>
<dbReference type="InterPro" id="IPR053964">
    <property type="entry name" value="INT1_R3"/>
</dbReference>
<dbReference type="SUPFAM" id="SSF48371">
    <property type="entry name" value="ARM repeat"/>
    <property type="match status" value="1"/>
</dbReference>
<dbReference type="InterPro" id="IPR016024">
    <property type="entry name" value="ARM-type_fold"/>
</dbReference>
<dbReference type="InterPro" id="IPR053965">
    <property type="entry name" value="INTS1_R4"/>
</dbReference>
<dbReference type="Pfam" id="PF22928">
    <property type="entry name" value="INTS1_R4"/>
    <property type="match status" value="1"/>
</dbReference>
<feature type="domain" description="Integrator complex subunit 1 R4" evidence="2">
    <location>
        <begin position="1067"/>
        <end position="1167"/>
    </location>
</feature>
<proteinExistence type="predicted"/>
<dbReference type="GeneID" id="106472393"/>
<sequence length="1205" mass="134678">KKRKQEQLLVHLQMLLHDAGEDPQPTCEVLDYFMRRLSSQQASARKLAAKGLNLVLTQPNRSPGSDDDDLLEKETSEHSWLLKYMPLLPHFDVAKSQACFVLRQACHVENDPLAISAYVHFLSAYSPVDDQQNVGDLALDMAQMIVERPTIVNCILPSNGNSSSRKNSFLIAISKIFTTYLKQVQRPSKEAYAWSESQGHILVQWANGQAAIMHILVVHTMVILLTYGPPEGDQSHFEEMMEAWFPSDSEPPQAFLVDTSEQALLLPDWLKLRMIHSYVDILVDAALKDLDAGQLVLFVQSFGIPVFNMSKLLKALDIAVEFDSSSVDQAVVDKSYMAQLVQVQHQRGAVGGLNFSALLGEADCVEMDTKMEPTPAQTPVIQRAPPKPPSVLPIPLALTQLFVESSPLTVGQELFKGLQKDLTVSVAKKHFDQGALYVFLCACEQLLEGKNNKVFVDGLLQKRLYSCVLFRIATAALANTDMSINPLTSKCVWICRQIITLAGSCVSPLLSILRQFLKQHGQMEVPVRKGKCWKNLSQVKLSSDIVIKVILKVEQEQPSYIEEAVCDLIKEGIKQGQSKELVIALTEVLIKKVMDSSILSLSATHQISLYIDWLHHLEPELIGSCPELQQQLLFMKHHESESGKLPSDLPVLFQPCLWALLIHQASWETMNGCIKSLLDKNTMQTCYNPTAVLTFLWACIHIPKIWQGRDKKIPKHYQEEDILALTKDQLTTVVNYILEESVNMCKTTVTQGGVEENSAHKKTEVNPVVALRVPLLLRCCSSSCKIKFVVDHLLDVINNKSDSLYKDSGHQLLVQLYLQVPSLVFKVSELSSVLKDSQNTTSGPSKMDVFSHTLLTSLSFMGSNDLSKDRFSDLELVCRKMASSHPLLVLRQLPLISVLLCGRVNLEFSTFISQRHMNLLTCMLGLLELLVPHLFRSEYASALADTLDTYMEIFEIHGTQRDLVSLMNRYLQLLQQYLSASPSSARAFLHRRQSTLMYLSAQYPDLLSLKSLMTGISVTSTDLSSSIHEMDRESDRGEIKGQTTTTSSRFLRTSSAWTQAQLAPLAARLSQTNHPEDIAAALHELKAVADKRPAILEHFVDDLKQLMQSPFDSCHSTAFHLVLYHLKTKPGCCKQYLSAFLQCLESKHPNVVLTAVECLPEFVVLAQEYATVVLQKAFLIGITSNLNTAPQISKSIKLLHLQTGS</sequence>
<feature type="domain" description="Integrator complex subunit 1 R3" evidence="1">
    <location>
        <begin position="847"/>
        <end position="1005"/>
    </location>
</feature>
<name>A0ABM1BTR7_LIMPO</name>
<dbReference type="Pfam" id="PF22929">
    <property type="entry name" value="INTS1_INTS2-bd"/>
    <property type="match status" value="1"/>
</dbReference>
<organism evidence="4 5">
    <name type="scientific">Limulus polyphemus</name>
    <name type="common">Atlantic horseshoe crab</name>
    <dbReference type="NCBI Taxonomy" id="6850"/>
    <lineage>
        <taxon>Eukaryota</taxon>
        <taxon>Metazoa</taxon>
        <taxon>Ecdysozoa</taxon>
        <taxon>Arthropoda</taxon>
        <taxon>Chelicerata</taxon>
        <taxon>Merostomata</taxon>
        <taxon>Xiphosura</taxon>
        <taxon>Limulidae</taxon>
        <taxon>Limulus</taxon>
    </lineage>
</organism>
<evidence type="ECO:0000313" key="4">
    <source>
        <dbReference type="Proteomes" id="UP000694941"/>
    </source>
</evidence>
<feature type="non-terminal residue" evidence="5">
    <location>
        <position position="1"/>
    </location>
</feature>
<accession>A0ABM1BTR7</accession>
<dbReference type="PANTHER" id="PTHR21224">
    <property type="entry name" value="INTEGRATOR COMPLEX SUBUNIT 1"/>
    <property type="match status" value="1"/>
</dbReference>
<evidence type="ECO:0000259" key="2">
    <source>
        <dbReference type="Pfam" id="PF22928"/>
    </source>
</evidence>
<gene>
    <name evidence="5" type="primary">LOC106472393</name>
</gene>
<feature type="domain" description="Integrator complex subunit 1 INTS2-binding" evidence="3">
    <location>
        <begin position="28"/>
        <end position="355"/>
    </location>
</feature>
<dbReference type="InterPro" id="IPR011989">
    <property type="entry name" value="ARM-like"/>
</dbReference>
<reference evidence="5" key="1">
    <citation type="submission" date="2025-08" db="UniProtKB">
        <authorList>
            <consortium name="RefSeq"/>
        </authorList>
    </citation>
    <scope>IDENTIFICATION</scope>
    <source>
        <tissue evidence="5">Muscle</tissue>
    </source>
</reference>
<keyword evidence="4" id="KW-1185">Reference proteome</keyword>
<dbReference type="Pfam" id="PF22927">
    <property type="entry name" value="INT1_R3"/>
    <property type="match status" value="1"/>
</dbReference>
<evidence type="ECO:0000313" key="5">
    <source>
        <dbReference type="RefSeq" id="XP_013788490.1"/>
    </source>
</evidence>
<evidence type="ECO:0000259" key="1">
    <source>
        <dbReference type="Pfam" id="PF22927"/>
    </source>
</evidence>
<dbReference type="InterPro" id="IPR038902">
    <property type="entry name" value="INTS1"/>
</dbReference>
<dbReference type="InterPro" id="IPR053966">
    <property type="entry name" value="INTS1_INTS2-bd"/>
</dbReference>
<dbReference type="PANTHER" id="PTHR21224:SF1">
    <property type="entry name" value="INTEGRATOR COMPLEX SUBUNIT 1"/>
    <property type="match status" value="1"/>
</dbReference>
<evidence type="ECO:0000259" key="3">
    <source>
        <dbReference type="Pfam" id="PF22929"/>
    </source>
</evidence>
<dbReference type="Proteomes" id="UP000694941">
    <property type="component" value="Unplaced"/>
</dbReference>
<dbReference type="RefSeq" id="XP_013788490.1">
    <property type="nucleotide sequence ID" value="XM_013933036.2"/>
</dbReference>
<protein>
    <submittedName>
        <fullName evidence="5">Integrator complex subunit 1-like</fullName>
    </submittedName>
</protein>